<dbReference type="Gene3D" id="3.20.20.80">
    <property type="entry name" value="Glycosidases"/>
    <property type="match status" value="1"/>
</dbReference>
<dbReference type="PROSITE" id="PS00719">
    <property type="entry name" value="GLYCOSYL_HYDROL_F2_1"/>
    <property type="match status" value="1"/>
</dbReference>
<comment type="similarity">
    <text evidence="2 7">Belongs to the glycosyl hydrolase 2 family.</text>
</comment>
<feature type="domain" description="Glycoside hydrolase family 2 catalytic" evidence="10">
    <location>
        <begin position="661"/>
        <end position="975"/>
    </location>
</feature>
<keyword evidence="6 7" id="KW-0326">Glycosidase</keyword>
<comment type="activity regulation">
    <text evidence="7">Inhibited by L-aspartic acid.</text>
</comment>
<dbReference type="PROSITE" id="PS00608">
    <property type="entry name" value="GLYCOSYL_HYDROL_F2_2"/>
    <property type="match status" value="1"/>
</dbReference>
<dbReference type="FunFam" id="2.60.120.260:FF:000027">
    <property type="entry name" value="Beta-glucuronidase"/>
    <property type="match status" value="1"/>
</dbReference>
<dbReference type="PRINTS" id="PR00132">
    <property type="entry name" value="GLHYDRLASE2"/>
</dbReference>
<dbReference type="GO" id="GO:0005615">
    <property type="term" value="C:extracellular space"/>
    <property type="evidence" value="ECO:0007669"/>
    <property type="project" value="TreeGrafter"/>
</dbReference>
<evidence type="ECO:0000256" key="2">
    <source>
        <dbReference type="ARBA" id="ARBA00007401"/>
    </source>
</evidence>
<evidence type="ECO:0000256" key="7">
    <source>
        <dbReference type="RuleBase" id="RU361154"/>
    </source>
</evidence>
<comment type="function">
    <text evidence="1 7">Plays an important role in the degradation of dermatan and keratan sulfates.</text>
</comment>
<dbReference type="NCBIfam" id="NF007538">
    <property type="entry name" value="PRK10150.1"/>
    <property type="match status" value="1"/>
</dbReference>
<evidence type="ECO:0000259" key="9">
    <source>
        <dbReference type="Pfam" id="PF00703"/>
    </source>
</evidence>
<dbReference type="PANTHER" id="PTHR10066:SF67">
    <property type="entry name" value="BETA-GLUCURONIDASE"/>
    <property type="match status" value="1"/>
</dbReference>
<dbReference type="InterPro" id="IPR006102">
    <property type="entry name" value="Ig-like_GH2"/>
</dbReference>
<dbReference type="PANTHER" id="PTHR10066">
    <property type="entry name" value="BETA-GLUCURONIDASE"/>
    <property type="match status" value="1"/>
</dbReference>
<organism evidence="12">
    <name type="scientific">Timema douglasi</name>
    <name type="common">Walking stick</name>
    <dbReference type="NCBI Taxonomy" id="61478"/>
    <lineage>
        <taxon>Eukaryota</taxon>
        <taxon>Metazoa</taxon>
        <taxon>Ecdysozoa</taxon>
        <taxon>Arthropoda</taxon>
        <taxon>Hexapoda</taxon>
        <taxon>Insecta</taxon>
        <taxon>Pterygota</taxon>
        <taxon>Neoptera</taxon>
        <taxon>Polyneoptera</taxon>
        <taxon>Phasmatodea</taxon>
        <taxon>Timematodea</taxon>
        <taxon>Timematoidea</taxon>
        <taxon>Timematidae</taxon>
        <taxon>Timema</taxon>
    </lineage>
</organism>
<dbReference type="GO" id="GO:0005975">
    <property type="term" value="P:carbohydrate metabolic process"/>
    <property type="evidence" value="ECO:0007669"/>
    <property type="project" value="InterPro"/>
</dbReference>
<dbReference type="FunFam" id="2.60.40.10:FF:000628">
    <property type="entry name" value="Beta-glucuronidase"/>
    <property type="match status" value="1"/>
</dbReference>
<dbReference type="InterPro" id="IPR023230">
    <property type="entry name" value="Glyco_hydro_2_CS"/>
</dbReference>
<evidence type="ECO:0000256" key="5">
    <source>
        <dbReference type="ARBA" id="ARBA00022801"/>
    </source>
</evidence>
<evidence type="ECO:0000313" key="12">
    <source>
        <dbReference type="EMBL" id="CAD7200933.1"/>
    </source>
</evidence>
<dbReference type="Pfam" id="PF02837">
    <property type="entry name" value="Glyco_hydro_2_N"/>
    <property type="match status" value="1"/>
</dbReference>
<evidence type="ECO:0000256" key="8">
    <source>
        <dbReference type="SAM" id="MobiDB-lite"/>
    </source>
</evidence>
<dbReference type="FunFam" id="3.20.20.80:FF:000080">
    <property type="entry name" value="Beta-glucuronidase UidA"/>
    <property type="match status" value="1"/>
</dbReference>
<evidence type="ECO:0000256" key="6">
    <source>
        <dbReference type="ARBA" id="ARBA00023295"/>
    </source>
</evidence>
<dbReference type="InterPro" id="IPR013783">
    <property type="entry name" value="Ig-like_fold"/>
</dbReference>
<feature type="domain" description="Glycoside hydrolase family 2 immunoglobulin-like beta-sandwich" evidence="9">
    <location>
        <begin position="554"/>
        <end position="654"/>
    </location>
</feature>
<dbReference type="InterPro" id="IPR006104">
    <property type="entry name" value="Glyco_hydro_2_N"/>
</dbReference>
<dbReference type="GO" id="GO:0004566">
    <property type="term" value="F:beta-glucuronidase activity"/>
    <property type="evidence" value="ECO:0007669"/>
    <property type="project" value="UniProtKB-EC"/>
</dbReference>
<keyword evidence="7" id="KW-0458">Lysosome</keyword>
<evidence type="ECO:0000259" key="10">
    <source>
        <dbReference type="Pfam" id="PF02836"/>
    </source>
</evidence>
<dbReference type="AlphaFoldDB" id="A0A7R8VLX0"/>
<proteinExistence type="inferred from homology"/>
<comment type="catalytic activity">
    <reaction evidence="7">
        <text>a beta-D-glucuronoside + H2O = D-glucuronate + an alcohol</text>
        <dbReference type="Rhea" id="RHEA:17633"/>
        <dbReference type="ChEBI" id="CHEBI:15377"/>
        <dbReference type="ChEBI" id="CHEBI:30879"/>
        <dbReference type="ChEBI" id="CHEBI:58720"/>
        <dbReference type="ChEBI" id="CHEBI:83411"/>
        <dbReference type="EC" id="3.2.1.31"/>
    </reaction>
</comment>
<evidence type="ECO:0000256" key="4">
    <source>
        <dbReference type="ARBA" id="ARBA00016205"/>
    </source>
</evidence>
<gene>
    <name evidence="12" type="ORF">TDIB3V08_LOCUS7144</name>
</gene>
<accession>A0A7R8VLX0</accession>
<dbReference type="SUPFAM" id="SSF49785">
    <property type="entry name" value="Galactose-binding domain-like"/>
    <property type="match status" value="1"/>
</dbReference>
<dbReference type="EC" id="3.2.1.31" evidence="3 7"/>
<feature type="domain" description="Glycosyl hydrolases family 2 sugar binding" evidence="11">
    <location>
        <begin position="375"/>
        <end position="552"/>
    </location>
</feature>
<dbReference type="Pfam" id="PF00703">
    <property type="entry name" value="Glyco_hydro_2"/>
    <property type="match status" value="1"/>
</dbReference>
<dbReference type="InterPro" id="IPR036156">
    <property type="entry name" value="Beta-gal/glucu_dom_sf"/>
</dbReference>
<evidence type="ECO:0000259" key="11">
    <source>
        <dbReference type="Pfam" id="PF02837"/>
    </source>
</evidence>
<dbReference type="SUPFAM" id="SSF51445">
    <property type="entry name" value="(Trans)glycosidases"/>
    <property type="match status" value="1"/>
</dbReference>
<reference evidence="12" key="1">
    <citation type="submission" date="2020-11" db="EMBL/GenBank/DDBJ databases">
        <authorList>
            <person name="Tran Van P."/>
        </authorList>
    </citation>
    <scope>NUCLEOTIDE SEQUENCE</scope>
</reference>
<dbReference type="Gene3D" id="2.60.40.10">
    <property type="entry name" value="Immunoglobulins"/>
    <property type="match status" value="1"/>
</dbReference>
<dbReference type="InterPro" id="IPR008979">
    <property type="entry name" value="Galactose-bd-like_sf"/>
</dbReference>
<dbReference type="SUPFAM" id="SSF49303">
    <property type="entry name" value="beta-Galactosidase/glucuronidase domain"/>
    <property type="match status" value="1"/>
</dbReference>
<dbReference type="InterPro" id="IPR023232">
    <property type="entry name" value="Glyco_hydro_2_AS"/>
</dbReference>
<evidence type="ECO:0000256" key="3">
    <source>
        <dbReference type="ARBA" id="ARBA00012761"/>
    </source>
</evidence>
<dbReference type="EMBL" id="OA567890">
    <property type="protein sequence ID" value="CAD7200933.1"/>
    <property type="molecule type" value="Genomic_DNA"/>
</dbReference>
<evidence type="ECO:0000256" key="1">
    <source>
        <dbReference type="ARBA" id="ARBA00003025"/>
    </source>
</evidence>
<dbReference type="GO" id="GO:0019391">
    <property type="term" value="P:glucuronoside catabolic process"/>
    <property type="evidence" value="ECO:0007669"/>
    <property type="project" value="TreeGrafter"/>
</dbReference>
<comment type="subunit">
    <text evidence="7">Homotetramer.</text>
</comment>
<feature type="region of interest" description="Disordered" evidence="8">
    <location>
        <begin position="210"/>
        <end position="230"/>
    </location>
</feature>
<dbReference type="InterPro" id="IPR006103">
    <property type="entry name" value="Glyco_hydro_2_cat"/>
</dbReference>
<dbReference type="Pfam" id="PF02836">
    <property type="entry name" value="Glyco_hydro_2_C"/>
    <property type="match status" value="1"/>
</dbReference>
<name>A0A7R8VLX0_TIMDO</name>
<protein>
    <recommendedName>
        <fullName evidence="4 7">Beta-glucuronidase</fullName>
        <ecNumber evidence="3 7">3.2.1.31</ecNumber>
    </recommendedName>
</protein>
<dbReference type="InterPro" id="IPR006101">
    <property type="entry name" value="Glyco_hydro_2"/>
</dbReference>
<dbReference type="InterPro" id="IPR017853">
    <property type="entry name" value="GH"/>
</dbReference>
<keyword evidence="5 7" id="KW-0378">Hydrolase</keyword>
<sequence>MGTASSSSVSASFAMDHMMTEGRFLSRRISSDRDVLWFFRSSSENPLEIWSSNKISPIYDRRTRAATFTSKVLLTCPHENELISLQIHCFTKKIPWKHWGSNPSDCYHVVAPIVERLGYFTAEREVTNLVGHHFFSVHPLAVTNSFTERKLFSPLEPRSRRCRNEPRSSDLSKMTGRRKFCHTMPGPRMSGNSCWYHFWVSPCAGSSIGDSRKFHTPSRERTSLDSDSRGYRIPPGLISPNIGEKEQRNTPPNIKVAIMFVMSVLIDKGRGSRLVTNHRVIDSSSKDHRTSPHQQHLWCRILLLDDGGPPLMVFEDCPSMMSKINSHNLISANRTNMLVTLVVWGMFLGSLLPVSGQEGPVGILYPRESESREVHSLDGVWNFRLSPVNDTAKGFTDEWYTQELRKSGDVIPMPVPASYNDITQDPEVRDFVGVVWYDRNFYVPSSWEGKRVWLRFGSVTYLAIVFVNGEHAVTHEIGHLPFKVEVTDRVNYGANNLITVAVNNTLYESSIPQGGVANITTDQNTTEIFMTYSFDFFHYAGIDRPVTLYTTPEVYIDDISVITNIESQTGLVEYTIVYAGDSGDTDDLSISLILYDRDDQIVATSSEAKGELRIPDVNLWWPYLMHPDPAYLYTLQVNLTLEESDIYRLPVGVRTVSWNSTSLLINDKPFYFRGFGKHEDSDFKGKGLDLSIVTRDYNLIKWVGGNGYRTSHYPYAEEIMDFSDRQGIVIIDEVPIVDAKDWHEQLLENHLSSLTQLIQRDKNRPSVILWSVANEAATSSSGAEIYFKLVYDHVRSLDTTRGATQAINSEADGELAKPTNVTLARVSSSYQCTHASFQAQYSDVISVNTYSGWYSNTGQLHAITNNVLDRIRGFHSMHDKPVLVTEYGADAFSGLHVLPETIWSEDYQAKLMSKYFEAFDTVRREGWFVGEMIWCFADFQTPQGINRVDGNKKGIFTRQRQPKRSAHVLRERYFALAQELDNATLPEDLIPYVSSTWSQTRVNTEL</sequence>
<dbReference type="GO" id="GO:0030246">
    <property type="term" value="F:carbohydrate binding"/>
    <property type="evidence" value="ECO:0007669"/>
    <property type="project" value="TreeGrafter"/>
</dbReference>
<dbReference type="Gene3D" id="2.60.120.260">
    <property type="entry name" value="Galactose-binding domain-like"/>
    <property type="match status" value="1"/>
</dbReference>